<feature type="compositionally biased region" description="Polar residues" evidence="1">
    <location>
        <begin position="1828"/>
        <end position="1845"/>
    </location>
</feature>
<feature type="region of interest" description="Disordered" evidence="1">
    <location>
        <begin position="1885"/>
        <end position="1948"/>
    </location>
</feature>
<proteinExistence type="predicted"/>
<sequence>MNIQNPVFRLVLPLSMPCPTSSSVPPPSKTWTRLEDTFVSRSVPFSVPSAVPIPVPIPYHTPADESSPPPTSHGASAAAEVAAVPLAPNKKESRRSSWGININLGLGGGGRASRHDSWAAGAGPSAAAAGGRHHQRHWHHHPGHRGSDPLPGQPSSGRRTASSQSPPPQLPQPTRISPFNSLSHGHHSSLFPQPSQPPTPDADADASRSKRYSSPQRQWLPPVPVAGGRRDSQPELVSPVSDTFSRATPAPQDDEPAHQDQDQLQLHVPRPISKHQPSWDPYTGTPLVEEEGFDLDAHTPATPPPPEPVFASAKGAADPATDPATVDAATQKRSSIALQPLINSISKSAVAEDATNVTTTDEGPDDWVVVSPQPPEPAASAAAVSASAGQRHLPVVPPEQQQPPSHYHPQPHAPQLRMMPHSTAAGPVTSTGRADTFSQQSQQYGQFSQQQQQQQRQNQLDDADGPHRQPSFVGLPPIRRSSTFGMSLGKANDQFAPDDKSERSGSPAGPSASTHGPAPGPGPGMSQSLSHPQMSGQTQFYAASPAPGQQAMQGGYPAMQRQAGPSFPPQGAAYYHQQPGVQQQFAGAAPSGVHRHNAQMAPRGMAGPSMNHQQTMMTAGRGQYYAPSPQFIPANTQPGMAPPNMAANGNLIQRLPPQGAWKLEESHLSEPLQASRHRSSPSGSSDQQQQQQQQQSYSFDKEIGAPSPGSVSPPTQSPVRQRASRDLGSPISQQPGGPMAGQQFSQTQGGSQLQQADLQPPAAPFGQPLRRTSTSDLQASSLRNENENKRNSGLFSGIRDRLAAGARERRDSIGGARFQGAEATGDGVSESSVATGDQRKRHSTLFGLRSAGTPSIDDGRPQSGESTIAHSPATLDQRSQPSPQFQPPEKKRTFFKTSGLVNTSSAQPQPARPEYSRNSTSESSNLAGPAANGASQPKKRFSNLTNMFHRGHQDSQQGSPSAAQSARSSFQSQQPAQGASPVPQGLQGPQAPPAGAIGPPQMSGGRGPFVESRPFTADAQGRKFSMQGPTPQAPVPADQERGRKASTGGFLSGILGNRSGSKPRESKPQQGQPSAQMMMSPAQQQGQYQMRMPVQMQQGGPGNQFGSRPPMGPSQPSNPQAGQYMVQGQGGPYPGAPGGPGGPQPMMPVPGQGQRPGMTPQQPSQNSVSQQSQRAEETVQNGAGQPAGVPARQFSSVSVVQQQAGTVPPASASHGQQPSQQLGPDLQASPSQASLQPSAAVPAEAAQGLALEGTQADRSSVASSAQQSSQGGAHGSPHMRRVSSPSAYQNLQPGAQTQPQGLPSQLQNASGHSTPSSSPAPQPGQEVPPPTASPQPDRRVSNQGQGLGVMQPQPGQAQPGQPQFAQGSPGQPQPAQFGQQVPPPGPGFVQQQPPWAVPRTMTQASGNMGPPPQPQQQQQQQPQFVQQTQQQPQFRQQQQQFGPQQQQQQFAPQQQQQQQFGQQPMQRPPQNMAMTAPAHAQQEHQGTFSKLFKGKSSTPAAGQTQQPSQGKPEKQDKGPKGLLSAFKRSSKQPDAQKLPPGGPQYMQPQGPPRMQGTPVQMQMQRPPSQFQPQPQMQGQQPRPGPSMQFQNPGQFPPNAGSPPPGQYPQQFTGQRPAGMTMQGAAGTPQQQALQQRPSPPQQVPMQQPPPAQPGQPRPQAQRMPSGSVEPQYAQVPIPRGYAPVYGAGMMVPYPPPAGAPGYGQAYPGLQYVMGPQGPQWVQMIPQQASGGVQGQQMFFPQQGQPGVPVQMIPQQQQQQQAPQTLTQTPSPQPPAVSVGQASGLTPNSQTTPALSPVSSGSGQLPTISNGSPEGQTQAHRPQPDRLATDNSITQPQLRHPTSPQSYPLPESATFSPINPAAGGMPNPPLPQDKTLVSHHIVQEPAVQNNGLMPQRQASAGQETTVNRATSDSQSATPVQTAATPTVDIQAAHERTVSPEPPTQFAPANTIVNVAATNNIQDDNIYDATPRNSLPPVAHQEKPAAVVIETTLPPRSPSPPEPQPASEQAPNKGLTVDTAAPPHAPGMSNGNGKPVQTSAEYFEELKRKQLLREQEEKIPVNPEEPDMAASSLAAARTRKDDENEMPQMSATSYPGQEWNPYGDPSYEDWND</sequence>
<feature type="compositionally biased region" description="Low complexity" evidence="1">
    <location>
        <begin position="680"/>
        <end position="698"/>
    </location>
</feature>
<evidence type="ECO:0000313" key="3">
    <source>
        <dbReference type="Proteomes" id="UP001174694"/>
    </source>
</evidence>
<feature type="compositionally biased region" description="Low complexity" evidence="1">
    <location>
        <begin position="955"/>
        <end position="1001"/>
    </location>
</feature>
<feature type="compositionally biased region" description="Polar residues" evidence="1">
    <location>
        <begin position="2027"/>
        <end position="2038"/>
    </location>
</feature>
<feature type="compositionally biased region" description="Polar residues" evidence="1">
    <location>
        <begin position="709"/>
        <end position="719"/>
    </location>
</feature>
<feature type="compositionally biased region" description="Low complexity" evidence="1">
    <location>
        <begin position="438"/>
        <end position="458"/>
    </location>
</feature>
<evidence type="ECO:0000313" key="2">
    <source>
        <dbReference type="EMBL" id="KAJ9132341.1"/>
    </source>
</evidence>
<feature type="compositionally biased region" description="Basic and acidic residues" evidence="1">
    <location>
        <begin position="2042"/>
        <end position="2057"/>
    </location>
</feature>
<feature type="compositionally biased region" description="Basic and acidic residues" evidence="1">
    <location>
        <begin position="798"/>
        <end position="812"/>
    </location>
</feature>
<feature type="region of interest" description="Disordered" evidence="1">
    <location>
        <begin position="58"/>
        <end position="79"/>
    </location>
</feature>
<feature type="compositionally biased region" description="Low complexity" evidence="1">
    <location>
        <begin position="1543"/>
        <end position="1588"/>
    </location>
</feature>
<feature type="compositionally biased region" description="Pro residues" evidence="1">
    <location>
        <begin position="1993"/>
        <end position="2002"/>
    </location>
</feature>
<feature type="region of interest" description="Disordered" evidence="1">
    <location>
        <begin position="107"/>
        <end position="262"/>
    </location>
</feature>
<name>A0AA38VHG1_9PEZI</name>
<organism evidence="2 3">
    <name type="scientific">Pleurostoma richardsiae</name>
    <dbReference type="NCBI Taxonomy" id="41990"/>
    <lineage>
        <taxon>Eukaryota</taxon>
        <taxon>Fungi</taxon>
        <taxon>Dikarya</taxon>
        <taxon>Ascomycota</taxon>
        <taxon>Pezizomycotina</taxon>
        <taxon>Sordariomycetes</taxon>
        <taxon>Sordariomycetidae</taxon>
        <taxon>Calosphaeriales</taxon>
        <taxon>Pleurostomataceae</taxon>
        <taxon>Pleurostoma</taxon>
    </lineage>
</organism>
<feature type="compositionally biased region" description="Low complexity" evidence="1">
    <location>
        <begin position="1415"/>
        <end position="1470"/>
    </location>
</feature>
<feature type="compositionally biased region" description="Basic residues" evidence="1">
    <location>
        <begin position="131"/>
        <end position="144"/>
    </location>
</feature>
<feature type="region of interest" description="Disordered" evidence="1">
    <location>
        <begin position="1962"/>
        <end position="2110"/>
    </location>
</feature>
<feature type="compositionally biased region" description="Low complexity" evidence="1">
    <location>
        <begin position="741"/>
        <end position="760"/>
    </location>
</feature>
<gene>
    <name evidence="2" type="ORF">NKR23_g11303</name>
</gene>
<feature type="compositionally biased region" description="Low complexity" evidence="1">
    <location>
        <begin position="1226"/>
        <end position="1240"/>
    </location>
</feature>
<feature type="compositionally biased region" description="Polar residues" evidence="1">
    <location>
        <begin position="770"/>
        <end position="783"/>
    </location>
</feature>
<dbReference type="Proteomes" id="UP001174694">
    <property type="component" value="Unassembled WGS sequence"/>
</dbReference>
<feature type="compositionally biased region" description="Low complexity" evidence="1">
    <location>
        <begin position="1149"/>
        <end position="1173"/>
    </location>
</feature>
<keyword evidence="3" id="KW-1185">Reference proteome</keyword>
<feature type="compositionally biased region" description="Low complexity" evidence="1">
    <location>
        <begin position="1072"/>
        <end position="1085"/>
    </location>
</feature>
<evidence type="ECO:0000256" key="1">
    <source>
        <dbReference type="SAM" id="MobiDB-lite"/>
    </source>
</evidence>
<dbReference type="EMBL" id="JANBVO010000058">
    <property type="protein sequence ID" value="KAJ9132341.1"/>
    <property type="molecule type" value="Genomic_DNA"/>
</dbReference>
<feature type="compositionally biased region" description="Polar residues" evidence="1">
    <location>
        <begin position="1885"/>
        <end position="1911"/>
    </location>
</feature>
<feature type="compositionally biased region" description="Low complexity" evidence="1">
    <location>
        <begin position="1259"/>
        <end position="1271"/>
    </location>
</feature>
<feature type="compositionally biased region" description="Polar residues" evidence="1">
    <location>
        <begin position="916"/>
        <end position="926"/>
    </location>
</feature>
<feature type="compositionally biased region" description="Polar residues" evidence="1">
    <location>
        <begin position="1283"/>
        <end position="1317"/>
    </location>
</feature>
<feature type="compositionally biased region" description="Polar residues" evidence="1">
    <location>
        <begin position="1213"/>
        <end position="1222"/>
    </location>
</feature>
<feature type="compositionally biased region" description="Polar residues" evidence="1">
    <location>
        <begin position="895"/>
        <end position="908"/>
    </location>
</feature>
<feature type="compositionally biased region" description="Pro residues" evidence="1">
    <location>
        <begin position="1318"/>
        <end position="1333"/>
    </location>
</feature>
<comment type="caution">
    <text evidence="2">The sequence shown here is derived from an EMBL/GenBank/DDBJ whole genome shotgun (WGS) entry which is preliminary data.</text>
</comment>
<feature type="region of interest" description="Disordered" evidence="1">
    <location>
        <begin position="350"/>
        <end position="1674"/>
    </location>
</feature>
<reference evidence="2" key="1">
    <citation type="submission" date="2022-07" db="EMBL/GenBank/DDBJ databases">
        <title>Fungi with potential for degradation of polypropylene.</title>
        <authorList>
            <person name="Gostincar C."/>
        </authorList>
    </citation>
    <scope>NUCLEOTIDE SEQUENCE</scope>
    <source>
        <strain evidence="2">EXF-13308</strain>
    </source>
</reference>
<feature type="compositionally biased region" description="Pro residues" evidence="1">
    <location>
        <begin position="1637"/>
        <end position="1656"/>
    </location>
</feature>
<feature type="compositionally biased region" description="Polar residues" evidence="1">
    <location>
        <begin position="428"/>
        <end position="437"/>
    </location>
</feature>
<feature type="region of interest" description="Disordered" evidence="1">
    <location>
        <begin position="1738"/>
        <end position="1873"/>
    </location>
</feature>
<feature type="compositionally biased region" description="Low complexity" evidence="1">
    <location>
        <begin position="402"/>
        <end position="415"/>
    </location>
</feature>
<feature type="compositionally biased region" description="Low complexity" evidence="1">
    <location>
        <begin position="1351"/>
        <end position="1380"/>
    </location>
</feature>
<feature type="compositionally biased region" description="Low complexity" evidence="1">
    <location>
        <begin position="378"/>
        <end position="388"/>
    </location>
</feature>
<feature type="compositionally biased region" description="Low complexity" evidence="1">
    <location>
        <begin position="119"/>
        <end position="130"/>
    </location>
</feature>
<feature type="compositionally biased region" description="Polar residues" evidence="1">
    <location>
        <begin position="1495"/>
        <end position="1509"/>
    </location>
</feature>
<feature type="compositionally biased region" description="Polar residues" evidence="1">
    <location>
        <begin position="1779"/>
        <end position="1819"/>
    </location>
</feature>
<protein>
    <submittedName>
        <fullName evidence="2">Uncharacterized protein</fullName>
    </submittedName>
</protein>
<feature type="compositionally biased region" description="Low complexity" evidence="1">
    <location>
        <begin position="1912"/>
        <end position="1926"/>
    </location>
</feature>
<feature type="region of interest" description="Disordered" evidence="1">
    <location>
        <begin position="295"/>
        <end position="324"/>
    </location>
</feature>
<feature type="compositionally biased region" description="Polar residues" evidence="1">
    <location>
        <begin position="174"/>
        <end position="183"/>
    </location>
</feature>
<accession>A0AA38VHG1</accession>
<feature type="compositionally biased region" description="Pro residues" evidence="1">
    <location>
        <begin position="1134"/>
        <end position="1148"/>
    </location>
</feature>
<feature type="compositionally biased region" description="Polar residues" evidence="1">
    <location>
        <begin position="525"/>
        <end position="541"/>
    </location>
</feature>
<feature type="compositionally biased region" description="Low complexity" evidence="1">
    <location>
        <begin position="1738"/>
        <end position="1769"/>
    </location>
</feature>